<keyword evidence="1" id="KW-0472">Membrane</keyword>
<sequence length="176" mass="18564">MQLHIKRQAGATLIEIIMVVALIAIITIGALTYYNSASESSKVQEAVGGLTGLSAVIRNQFQSQGDYQGLTEALVFRSTNVPVNMKSTVNTDQLRHPWSQTAAAVLVAPAASPYASFNITFAELPRGACVEITSKVYKSFTSMTVNGTAVTPTTGAATASLSCTNTNTNVLVMTQS</sequence>
<feature type="transmembrane region" description="Helical" evidence="1">
    <location>
        <begin position="12"/>
        <end position="34"/>
    </location>
</feature>
<dbReference type="AlphaFoldDB" id="A0A8I1JIX0"/>
<protein>
    <recommendedName>
        <fullName evidence="4">Type 4 secretion system PilS N-terminal domain-containing protein</fullName>
    </recommendedName>
</protein>
<dbReference type="InterPro" id="IPR045584">
    <property type="entry name" value="Pilin-like"/>
</dbReference>
<dbReference type="Pfam" id="PF05307">
    <property type="entry name" value="Bundlin"/>
    <property type="match status" value="1"/>
</dbReference>
<evidence type="ECO:0000256" key="1">
    <source>
        <dbReference type="SAM" id="Phobius"/>
    </source>
</evidence>
<comment type="caution">
    <text evidence="2">The sequence shown here is derived from an EMBL/GenBank/DDBJ whole genome shotgun (WGS) entry which is preliminary data.</text>
</comment>
<gene>
    <name evidence="2" type="ORF">JEU22_03655</name>
</gene>
<proteinExistence type="predicted"/>
<dbReference type="Proteomes" id="UP000637061">
    <property type="component" value="Unassembled WGS sequence"/>
</dbReference>
<dbReference type="GO" id="GO:0009289">
    <property type="term" value="C:pilus"/>
    <property type="evidence" value="ECO:0007669"/>
    <property type="project" value="InterPro"/>
</dbReference>
<dbReference type="RefSeq" id="WP_198746618.1">
    <property type="nucleotide sequence ID" value="NZ_JAEHTE010000002.1"/>
</dbReference>
<accession>A0A8I1JIX0</accession>
<dbReference type="InterPro" id="IPR007971">
    <property type="entry name" value="Bundlin"/>
</dbReference>
<keyword evidence="1" id="KW-1133">Transmembrane helix</keyword>
<dbReference type="EMBL" id="JAEHTE010000002">
    <property type="protein sequence ID" value="MBI6882999.1"/>
    <property type="molecule type" value="Genomic_DNA"/>
</dbReference>
<keyword evidence="1" id="KW-0812">Transmembrane</keyword>
<evidence type="ECO:0000313" key="3">
    <source>
        <dbReference type="Proteomes" id="UP000637061"/>
    </source>
</evidence>
<dbReference type="SUPFAM" id="SSF54523">
    <property type="entry name" value="Pili subunits"/>
    <property type="match status" value="1"/>
</dbReference>
<organism evidence="2 3">
    <name type="scientific">Pseudomonas putida</name>
    <name type="common">Arthrobacter siderocapsulatus</name>
    <dbReference type="NCBI Taxonomy" id="303"/>
    <lineage>
        <taxon>Bacteria</taxon>
        <taxon>Pseudomonadati</taxon>
        <taxon>Pseudomonadota</taxon>
        <taxon>Gammaproteobacteria</taxon>
        <taxon>Pseudomonadales</taxon>
        <taxon>Pseudomonadaceae</taxon>
        <taxon>Pseudomonas</taxon>
    </lineage>
</organism>
<evidence type="ECO:0000313" key="2">
    <source>
        <dbReference type="EMBL" id="MBI6882999.1"/>
    </source>
</evidence>
<dbReference type="Gene3D" id="3.30.1690.10">
    <property type="entry name" value="TcpA-like pilin"/>
    <property type="match status" value="1"/>
</dbReference>
<name>A0A8I1JIX0_PSEPU</name>
<reference evidence="2" key="1">
    <citation type="submission" date="2020-12" db="EMBL/GenBank/DDBJ databases">
        <title>Enhanced detection system for hospital associated transmission using whole genome sequencing surveillance.</title>
        <authorList>
            <person name="Harrison L.H."/>
            <person name="Van Tyne D."/>
            <person name="Marsh J.W."/>
            <person name="Griffith M.P."/>
            <person name="Snyder D.J."/>
            <person name="Cooper V.S."/>
            <person name="Mustapha M."/>
        </authorList>
    </citation>
    <scope>NUCLEOTIDE SEQUENCE</scope>
    <source>
        <strain evidence="2">PSB00042</strain>
    </source>
</reference>
<evidence type="ECO:0008006" key="4">
    <source>
        <dbReference type="Google" id="ProtNLM"/>
    </source>
</evidence>